<evidence type="ECO:0000313" key="3">
    <source>
        <dbReference type="Proteomes" id="UP000077202"/>
    </source>
</evidence>
<reference evidence="2" key="1">
    <citation type="submission" date="2016-03" db="EMBL/GenBank/DDBJ databases">
        <title>Mechanisms controlling the formation of the plant cell surface in tip-growing cells are functionally conserved among land plants.</title>
        <authorList>
            <person name="Honkanen S."/>
            <person name="Jones V.A."/>
            <person name="Morieri G."/>
            <person name="Champion C."/>
            <person name="Hetherington A.J."/>
            <person name="Kelly S."/>
            <person name="Saint-Marcoux D."/>
            <person name="Proust H."/>
            <person name="Prescott H."/>
            <person name="Dolan L."/>
        </authorList>
    </citation>
    <scope>NUCLEOTIDE SEQUENCE [LARGE SCALE GENOMIC DNA]</scope>
    <source>
        <tissue evidence="2">Whole gametophyte</tissue>
    </source>
</reference>
<evidence type="ECO:0000256" key="1">
    <source>
        <dbReference type="SAM" id="MobiDB-lite"/>
    </source>
</evidence>
<comment type="caution">
    <text evidence="2">The sequence shown here is derived from an EMBL/GenBank/DDBJ whole genome shotgun (WGS) entry which is preliminary data.</text>
</comment>
<feature type="compositionally biased region" description="Basic residues" evidence="1">
    <location>
        <begin position="9"/>
        <end position="19"/>
    </location>
</feature>
<accession>A0A176WBN4</accession>
<evidence type="ECO:0000313" key="2">
    <source>
        <dbReference type="EMBL" id="OAE29645.1"/>
    </source>
</evidence>
<feature type="region of interest" description="Disordered" evidence="1">
    <location>
        <begin position="1"/>
        <end position="23"/>
    </location>
</feature>
<sequence>MEVDVIKQSRTRTRPKKRANRELVAAKVSDSSVEKTVAPIVSTPEVAVGESTQPVVMEESSGVLIKVPAEAPAEPLKEVMEIVSPNSLSSERTRTPRSEETPYPKISKELVKELALSDEVLEQVVAQDSVVTLLKYLDRKREKYAVSKEVRLYVERVRNRTQLKRALVVKREWDSATEFARERAANLATECTAVKVTLQEREAQLWKNEIECEVLQLNMEKESGRCAELEKTCGGLCKSNENGRR</sequence>
<gene>
    <name evidence="2" type="ORF">AXG93_1762s1260</name>
</gene>
<protein>
    <submittedName>
        <fullName evidence="2">Uncharacterized protein</fullName>
    </submittedName>
</protein>
<proteinExistence type="predicted"/>
<keyword evidence="3" id="KW-1185">Reference proteome</keyword>
<organism evidence="2 3">
    <name type="scientific">Marchantia polymorpha subsp. ruderalis</name>
    <dbReference type="NCBI Taxonomy" id="1480154"/>
    <lineage>
        <taxon>Eukaryota</taxon>
        <taxon>Viridiplantae</taxon>
        <taxon>Streptophyta</taxon>
        <taxon>Embryophyta</taxon>
        <taxon>Marchantiophyta</taxon>
        <taxon>Marchantiopsida</taxon>
        <taxon>Marchantiidae</taxon>
        <taxon>Marchantiales</taxon>
        <taxon>Marchantiaceae</taxon>
        <taxon>Marchantia</taxon>
    </lineage>
</organism>
<dbReference type="EMBL" id="LVLJ01001436">
    <property type="protein sequence ID" value="OAE29645.1"/>
    <property type="molecule type" value="Genomic_DNA"/>
</dbReference>
<dbReference type="Proteomes" id="UP000077202">
    <property type="component" value="Unassembled WGS sequence"/>
</dbReference>
<dbReference type="AlphaFoldDB" id="A0A176WBN4"/>
<name>A0A176WBN4_MARPO</name>